<organism evidence="12 13">
    <name type="scientific">Exocentrus adspersus</name>
    <dbReference type="NCBI Taxonomy" id="1586481"/>
    <lineage>
        <taxon>Eukaryota</taxon>
        <taxon>Metazoa</taxon>
        <taxon>Ecdysozoa</taxon>
        <taxon>Arthropoda</taxon>
        <taxon>Hexapoda</taxon>
        <taxon>Insecta</taxon>
        <taxon>Pterygota</taxon>
        <taxon>Neoptera</taxon>
        <taxon>Endopterygota</taxon>
        <taxon>Coleoptera</taxon>
        <taxon>Polyphaga</taxon>
        <taxon>Cucujiformia</taxon>
        <taxon>Chrysomeloidea</taxon>
        <taxon>Cerambycidae</taxon>
        <taxon>Lamiinae</taxon>
        <taxon>Acanthocinini</taxon>
        <taxon>Exocentrus</taxon>
    </lineage>
</organism>
<evidence type="ECO:0000256" key="4">
    <source>
        <dbReference type="ARBA" id="ARBA00022771"/>
    </source>
</evidence>
<feature type="compositionally biased region" description="Basic residues" evidence="10">
    <location>
        <begin position="461"/>
        <end position="472"/>
    </location>
</feature>
<comment type="caution">
    <text evidence="12">The sequence shown here is derived from an EMBL/GenBank/DDBJ whole genome shotgun (WGS) entry which is preliminary data.</text>
</comment>
<feature type="compositionally biased region" description="Polar residues" evidence="10">
    <location>
        <begin position="513"/>
        <end position="527"/>
    </location>
</feature>
<dbReference type="PROSITE" id="PS50158">
    <property type="entry name" value="ZF_CCHC"/>
    <property type="match status" value="1"/>
</dbReference>
<evidence type="ECO:0000256" key="9">
    <source>
        <dbReference type="PROSITE-ProRule" id="PRU00047"/>
    </source>
</evidence>
<dbReference type="GO" id="GO:0071037">
    <property type="term" value="P:nuclear polyadenylation-dependent snRNA catabolic process"/>
    <property type="evidence" value="ECO:0007669"/>
    <property type="project" value="TreeGrafter"/>
</dbReference>
<keyword evidence="6" id="KW-0539">Nucleus</keyword>
<accession>A0AAV8VZQ3</accession>
<dbReference type="AlphaFoldDB" id="A0AAV8VZQ3"/>
<feature type="compositionally biased region" description="Basic and acidic residues" evidence="10">
    <location>
        <begin position="411"/>
        <end position="440"/>
    </location>
</feature>
<feature type="domain" description="CCHC-type" evidence="11">
    <location>
        <begin position="739"/>
        <end position="755"/>
    </location>
</feature>
<dbReference type="GO" id="GO:0071039">
    <property type="term" value="P:nuclear polyadenylation-dependent CUT catabolic process"/>
    <property type="evidence" value="ECO:0007669"/>
    <property type="project" value="TreeGrafter"/>
</dbReference>
<dbReference type="GO" id="GO:0003723">
    <property type="term" value="F:RNA binding"/>
    <property type="evidence" value="ECO:0007669"/>
    <property type="project" value="TreeGrafter"/>
</dbReference>
<feature type="compositionally biased region" description="Basic residues" evidence="10">
    <location>
        <begin position="536"/>
        <end position="546"/>
    </location>
</feature>
<keyword evidence="5" id="KW-0862">Zinc</keyword>
<evidence type="ECO:0000256" key="8">
    <source>
        <dbReference type="ARBA" id="ARBA00043023"/>
    </source>
</evidence>
<evidence type="ECO:0000256" key="6">
    <source>
        <dbReference type="ARBA" id="ARBA00023242"/>
    </source>
</evidence>
<dbReference type="InterPro" id="IPR001878">
    <property type="entry name" value="Znf_CCHC"/>
</dbReference>
<dbReference type="GO" id="GO:0071031">
    <property type="term" value="P:nuclear mRNA surveillance of mRNA 3'-end processing"/>
    <property type="evidence" value="ECO:0007669"/>
    <property type="project" value="TreeGrafter"/>
</dbReference>
<evidence type="ECO:0000256" key="2">
    <source>
        <dbReference type="ARBA" id="ARBA00022723"/>
    </source>
</evidence>
<comment type="subcellular location">
    <subcellularLocation>
        <location evidence="1">Nucleus</location>
    </subcellularLocation>
</comment>
<feature type="compositionally biased region" description="Low complexity" evidence="10">
    <location>
        <begin position="381"/>
        <end position="396"/>
    </location>
</feature>
<dbReference type="GO" id="GO:0008270">
    <property type="term" value="F:zinc ion binding"/>
    <property type="evidence" value="ECO:0007669"/>
    <property type="project" value="UniProtKB-KW"/>
</dbReference>
<dbReference type="Proteomes" id="UP001159042">
    <property type="component" value="Unassembled WGS sequence"/>
</dbReference>
<dbReference type="GO" id="GO:0071035">
    <property type="term" value="P:nuclear polyadenylation-dependent rRNA catabolic process"/>
    <property type="evidence" value="ECO:0007669"/>
    <property type="project" value="TreeGrafter"/>
</dbReference>
<dbReference type="Gene3D" id="4.10.60.10">
    <property type="entry name" value="Zinc finger, CCHC-type"/>
    <property type="match status" value="2"/>
</dbReference>
<dbReference type="SMART" id="SM00343">
    <property type="entry name" value="ZnF_C2HC"/>
    <property type="match status" value="3"/>
</dbReference>
<gene>
    <name evidence="12" type="ORF">NQ315_006307</name>
</gene>
<keyword evidence="4 9" id="KW-0863">Zinc-finger</keyword>
<dbReference type="EMBL" id="JANEYG010000016">
    <property type="protein sequence ID" value="KAJ8919778.1"/>
    <property type="molecule type" value="Genomic_DNA"/>
</dbReference>
<evidence type="ECO:0000256" key="10">
    <source>
        <dbReference type="SAM" id="MobiDB-lite"/>
    </source>
</evidence>
<dbReference type="GO" id="GO:0031499">
    <property type="term" value="C:TRAMP complex"/>
    <property type="evidence" value="ECO:0007669"/>
    <property type="project" value="TreeGrafter"/>
</dbReference>
<proteinExistence type="predicted"/>
<feature type="region of interest" description="Disordered" evidence="10">
    <location>
        <begin position="377"/>
        <end position="599"/>
    </location>
</feature>
<dbReference type="GO" id="GO:0071036">
    <property type="term" value="P:nuclear polyadenylation-dependent snoRNA catabolic process"/>
    <property type="evidence" value="ECO:0007669"/>
    <property type="project" value="TreeGrafter"/>
</dbReference>
<name>A0AAV8VZQ3_9CUCU</name>
<dbReference type="PANTHER" id="PTHR46543:SF1">
    <property type="entry name" value="ZINC FINGER CCHC DOMAIN-CONTAINING PROTEIN 7"/>
    <property type="match status" value="1"/>
</dbReference>
<keyword evidence="3" id="KW-0677">Repeat</keyword>
<dbReference type="GO" id="GO:0071038">
    <property type="term" value="P:TRAMP-dependent tRNA surveillance pathway"/>
    <property type="evidence" value="ECO:0007669"/>
    <property type="project" value="TreeGrafter"/>
</dbReference>
<dbReference type="PANTHER" id="PTHR46543">
    <property type="entry name" value="ZINC FINGER CCHC DOMAIN-CONTAINING PROTEIN 7"/>
    <property type="match status" value="1"/>
</dbReference>
<evidence type="ECO:0000313" key="13">
    <source>
        <dbReference type="Proteomes" id="UP001159042"/>
    </source>
</evidence>
<dbReference type="SUPFAM" id="SSF57756">
    <property type="entry name" value="Retrovirus zinc finger-like domains"/>
    <property type="match status" value="1"/>
</dbReference>
<evidence type="ECO:0000256" key="5">
    <source>
        <dbReference type="ARBA" id="ARBA00022833"/>
    </source>
</evidence>
<sequence length="1162" mass="132223">MYEVDDELDLEDIECRLYSQVYHVGVENEEADSAAILDLIQSENKVKVHKDRYFKQDIPMEVPKLQDASDNLGFIALAREKDVRSIHSSVSFNTDSTDIVTEGNFNSPIHNNITVNQFTVPLILNSELDVSDQSYDNGRYFVPWYVEHANILDPGCKSYRSKSQRRRYERRMKREKEKQAQKACQGRQKNNHVIFISDESENECVVVNNSHGSSLEEADSGSDDIIYIPPPPVEVINVDVEEELIDVAAPLLLPNETDASPSLAGAAECNDFLDGAGVEKTTDKFNFDLHGADFNNSGDFVRPANPVDYCETESSCSTNDLNREGNCLKTVVFNEVDFPKEDMFSDKNLEGFGSFITPKRNACKNVSKRSDKIETAFTTVESESSGSSSESDYEVSNNPEDVRLPTLSPMHCEKTAPKGAKEKTAREADVGKQATKKDSSQRNQPDGDSSEEESRIVEKLPKKKRRRFCKKNKNIETKRTDVEDISSTKELVGPSDKKKPKNSLLRKGEEEGTNTVEVNATEPPNENQENDVSNKSVKKKKRRSSIHKNNEVDASNSSSTETSTGRTKKKKKRRISIEADTTPADREDNAGNGTKISTDPVLEAVQVQMPDIETVPEHKEEGSQNYVPESDPDLIIVDEVLSNTEAPLEIVLSSDTDDNIGDLEALGQDMELANCSFRNAKNKDGFDYFNIMNKNLCQDYNKFDVEQIQNSQTDDPEAWRVLSTDRLRYLNVDAKRGPRCNRCRRFGHIAVRCPEKPFAPSCTLCGFPGHQEPRCPNKRCNQCGNEGDYSTTYCWRCFKFRHDVCRLCHMKGHIADNCPDLWRRYHITIREGPLMVPEQAEITLLSQLWCSGCAGQGHLEHECNYYNRAYPPTTPYIMSYEDVYPVPTFEPLVWDQQEQHSALEVIPPAPTISDLYTAPCSSIPPLVPELMGPDCLLQEEINVNPASTKVLNPFSALVRTHQNALSSNDLEQMMREYLMHVNNAHYMTSTLIPPHLLNQSMNNFLKKDQRRIRGIIMSMPCHVVKRFLNKELADLENIVSQSDPKFLRGILFKYDNLSKSKRNLNYEVVLKKCFWYRVLNMFIFGVHHLKEGRVNIDYIRRYISESKQNKLDSSKRKSLLNAYNYVFEGGRHENVNYYKVIENLIKQEGYVHSNVNNALIRW</sequence>
<evidence type="ECO:0000259" key="11">
    <source>
        <dbReference type="PROSITE" id="PS50158"/>
    </source>
</evidence>
<feature type="compositionally biased region" description="Basic and acidic residues" evidence="10">
    <location>
        <begin position="473"/>
        <end position="482"/>
    </location>
</feature>
<evidence type="ECO:0000256" key="3">
    <source>
        <dbReference type="ARBA" id="ARBA00022737"/>
    </source>
</evidence>
<dbReference type="InterPro" id="IPR051644">
    <property type="entry name" value="TRAMP_AT-DNA-binding"/>
</dbReference>
<evidence type="ECO:0000313" key="12">
    <source>
        <dbReference type="EMBL" id="KAJ8919778.1"/>
    </source>
</evidence>
<keyword evidence="13" id="KW-1185">Reference proteome</keyword>
<evidence type="ECO:0000256" key="7">
    <source>
        <dbReference type="ARBA" id="ARBA00041190"/>
    </source>
</evidence>
<protein>
    <recommendedName>
        <fullName evidence="7">Zinc finger CCHC domain-containing protein 7</fullName>
    </recommendedName>
    <alternativeName>
        <fullName evidence="8">TRAMP-like complex RNA-binding factor ZCCHC7</fullName>
    </alternativeName>
</protein>
<evidence type="ECO:0000256" key="1">
    <source>
        <dbReference type="ARBA" id="ARBA00004123"/>
    </source>
</evidence>
<dbReference type="InterPro" id="IPR036875">
    <property type="entry name" value="Znf_CCHC_sf"/>
</dbReference>
<keyword evidence="2" id="KW-0479">Metal-binding</keyword>
<reference evidence="12 13" key="1">
    <citation type="journal article" date="2023" name="Insect Mol. Biol.">
        <title>Genome sequencing provides insights into the evolution of gene families encoding plant cell wall-degrading enzymes in longhorned beetles.</title>
        <authorList>
            <person name="Shin N.R."/>
            <person name="Okamura Y."/>
            <person name="Kirsch R."/>
            <person name="Pauchet Y."/>
        </authorList>
    </citation>
    <scope>NUCLEOTIDE SEQUENCE [LARGE SCALE GENOMIC DNA]</scope>
    <source>
        <strain evidence="12">EAD_L_NR</strain>
    </source>
</reference>